<name>W6K3A8_9MICO</name>
<proteinExistence type="predicted"/>
<keyword evidence="1" id="KW-0677">Repeat</keyword>
<dbReference type="PANTHER" id="PTHR24104:SF25">
    <property type="entry name" value="PROTEIN LIN-41"/>
    <property type="match status" value="1"/>
</dbReference>
<dbReference type="PANTHER" id="PTHR24104">
    <property type="entry name" value="E3 UBIQUITIN-PROTEIN LIGASE NHLRC1-RELATED"/>
    <property type="match status" value="1"/>
</dbReference>
<dbReference type="PROSITE" id="PS51125">
    <property type="entry name" value="NHL"/>
    <property type="match status" value="1"/>
</dbReference>
<accession>W6K3A8</accession>
<protein>
    <recommendedName>
        <fullName evidence="4">SMP-30/Gluconolactonase/LRE-like region domain-containing protein</fullName>
    </recommendedName>
</protein>
<dbReference type="EMBL" id="CAJA01000522">
    <property type="protein sequence ID" value="CCH75755.1"/>
    <property type="molecule type" value="Genomic_DNA"/>
</dbReference>
<keyword evidence="6" id="KW-1185">Reference proteome</keyword>
<evidence type="ECO:0000313" key="6">
    <source>
        <dbReference type="Proteomes" id="UP000035763"/>
    </source>
</evidence>
<dbReference type="Gene3D" id="2.40.10.500">
    <property type="match status" value="1"/>
</dbReference>
<dbReference type="Gene3D" id="2.120.10.30">
    <property type="entry name" value="TolB, C-terminal domain"/>
    <property type="match status" value="3"/>
</dbReference>
<dbReference type="Proteomes" id="UP000035763">
    <property type="component" value="Unassembled WGS sequence"/>
</dbReference>
<dbReference type="Pfam" id="PF08450">
    <property type="entry name" value="SGL"/>
    <property type="match status" value="1"/>
</dbReference>
<dbReference type="STRING" id="1193182.BN11_930004"/>
<feature type="signal peptide" evidence="3">
    <location>
        <begin position="1"/>
        <end position="28"/>
    </location>
</feature>
<feature type="domain" description="SMP-30/Gluconolactonase/LRE-like region" evidence="4">
    <location>
        <begin position="473"/>
        <end position="582"/>
    </location>
</feature>
<dbReference type="AlphaFoldDB" id="W6K3A8"/>
<dbReference type="InterPro" id="IPR011042">
    <property type="entry name" value="6-blade_b-propeller_TolB-like"/>
</dbReference>
<evidence type="ECO:0000259" key="4">
    <source>
        <dbReference type="Pfam" id="PF08450"/>
    </source>
</evidence>
<gene>
    <name evidence="5" type="ORF">BN11_930004</name>
</gene>
<sequence>MRKLTMSMSALAGLSAAALIAGTAPAGAQEPVGAPKVLGGRGHALVYPSGMEVAPDGTLVVADTGNDSVAKFTAAGVLKWRVSAGVGAGDEAENARDIAVDNQGFIYVADAAEFRIIKLDGATGKTLMTFNGPSGDRLGSPIGITATNNKIYVSDGAKKKVRVFDTSGNQINAFTANGACDLSAVRDADADAAGNVYVANYKFNNIVKFRADGTCDKTWGTQGTANGQFKNPYGVRLAKDPKWGEVVYVADSNNNRVQVFSKTGVWKATVGRTGAYNETGTFTTLRRVAVAKDGDIWGADLWGWRLVRFNRTATGYAYAQTIGGLKPPTTSTAVFNEPRAVAVGKDGNLNIMDTVNQRIVKMTKAGAIVDTCGQRDYRPVSFNWPRGVAIDPVTGDRWVADTKQSRLQIYPNKCGVQTFRLGNVGTGLKQFTWPFAITIRPSDRLAFVADSWNNRLSVWDAATREPVETYAGTFKSPRAISLDAATGNLVVADSANNKIVTLSYTRGGGFTELATLAPAGLSMPEGVARDANGNYWIGDTGNDRVLIVSPSGAVLQTITAAAGKALSEPTSITVDGRTVYVSDTNNDRVLVYRI</sequence>
<keyword evidence="3" id="KW-0732">Signal</keyword>
<comment type="caution">
    <text evidence="5">The sequence shown here is derived from an EMBL/GenBank/DDBJ whole genome shotgun (WGS) entry which is preliminary data.</text>
</comment>
<reference evidence="5 6" key="1">
    <citation type="journal article" date="2013" name="ISME J.">
        <title>A metabolic model for members of the genus Tetrasphaera involved in enhanced biological phosphorus removal.</title>
        <authorList>
            <person name="Kristiansen R."/>
            <person name="Nguyen H.T.T."/>
            <person name="Saunders A.M."/>
            <person name="Nielsen J.L."/>
            <person name="Wimmer R."/>
            <person name="Le V.Q."/>
            <person name="McIlroy S.J."/>
            <person name="Petrovski S."/>
            <person name="Seviour R.J."/>
            <person name="Calteau A."/>
            <person name="Nielsen K.L."/>
            <person name="Nielsen P.H."/>
        </authorList>
    </citation>
    <scope>NUCLEOTIDE SEQUENCE [LARGE SCALE GENOMIC DNA]</scope>
    <source>
        <strain evidence="5 6">Ben110</strain>
    </source>
</reference>
<dbReference type="CDD" id="cd14956">
    <property type="entry name" value="NHL_like_3"/>
    <property type="match status" value="1"/>
</dbReference>
<organism evidence="5 6">
    <name type="scientific">Nostocoides australiense Ben110</name>
    <dbReference type="NCBI Taxonomy" id="1193182"/>
    <lineage>
        <taxon>Bacteria</taxon>
        <taxon>Bacillati</taxon>
        <taxon>Actinomycetota</taxon>
        <taxon>Actinomycetes</taxon>
        <taxon>Micrococcales</taxon>
        <taxon>Intrasporangiaceae</taxon>
        <taxon>Nostocoides</taxon>
    </lineage>
</organism>
<dbReference type="InterPro" id="IPR001258">
    <property type="entry name" value="NHL_repeat"/>
</dbReference>
<dbReference type="InterPro" id="IPR050952">
    <property type="entry name" value="TRIM-NHL_E3_ligases"/>
</dbReference>
<evidence type="ECO:0000313" key="5">
    <source>
        <dbReference type="EMBL" id="CCH75755.1"/>
    </source>
</evidence>
<dbReference type="InterPro" id="IPR013658">
    <property type="entry name" value="SGL"/>
</dbReference>
<feature type="chain" id="PRO_5004878824" description="SMP-30/Gluconolactonase/LRE-like region domain-containing protein" evidence="3">
    <location>
        <begin position="29"/>
        <end position="594"/>
    </location>
</feature>
<evidence type="ECO:0000256" key="3">
    <source>
        <dbReference type="SAM" id="SignalP"/>
    </source>
</evidence>
<dbReference type="SUPFAM" id="SSF101898">
    <property type="entry name" value="NHL repeat"/>
    <property type="match status" value="1"/>
</dbReference>
<evidence type="ECO:0000256" key="2">
    <source>
        <dbReference type="PROSITE-ProRule" id="PRU00504"/>
    </source>
</evidence>
<dbReference type="OrthoDB" id="9787204at2"/>
<evidence type="ECO:0000256" key="1">
    <source>
        <dbReference type="ARBA" id="ARBA00022737"/>
    </source>
</evidence>
<dbReference type="GO" id="GO:0008270">
    <property type="term" value="F:zinc ion binding"/>
    <property type="evidence" value="ECO:0007669"/>
    <property type="project" value="UniProtKB-KW"/>
</dbReference>
<dbReference type="SUPFAM" id="SSF63829">
    <property type="entry name" value="Calcium-dependent phosphotriesterase"/>
    <property type="match status" value="1"/>
</dbReference>
<feature type="repeat" description="NHL" evidence="2">
    <location>
        <begin position="37"/>
        <end position="75"/>
    </location>
</feature>